<dbReference type="GO" id="GO:0003677">
    <property type="term" value="F:DNA binding"/>
    <property type="evidence" value="ECO:0007669"/>
    <property type="project" value="UniProtKB-KW"/>
</dbReference>
<gene>
    <name evidence="7" type="ORF">K3166_11055</name>
</gene>
<name>A0ABX8ZHJ2_9SPHN</name>
<dbReference type="InterPro" id="IPR044068">
    <property type="entry name" value="CB"/>
</dbReference>
<dbReference type="Pfam" id="PF13356">
    <property type="entry name" value="Arm-DNA-bind_3"/>
    <property type="match status" value="1"/>
</dbReference>
<dbReference type="SUPFAM" id="SSF56349">
    <property type="entry name" value="DNA breaking-rejoining enzymes"/>
    <property type="match status" value="1"/>
</dbReference>
<comment type="similarity">
    <text evidence="1">Belongs to the 'phage' integrase family.</text>
</comment>
<dbReference type="Gene3D" id="1.10.150.130">
    <property type="match status" value="1"/>
</dbReference>
<evidence type="ECO:0000313" key="7">
    <source>
        <dbReference type="EMBL" id="QZD86733.1"/>
    </source>
</evidence>
<keyword evidence="3 5" id="KW-0238">DNA-binding</keyword>
<dbReference type="InterPro" id="IPR025166">
    <property type="entry name" value="Integrase_DNA_bind_dom"/>
</dbReference>
<keyword evidence="4" id="KW-0233">DNA recombination</keyword>
<dbReference type="Gene3D" id="1.10.443.10">
    <property type="entry name" value="Intergrase catalytic core"/>
    <property type="match status" value="1"/>
</dbReference>
<dbReference type="Proteomes" id="UP000824280">
    <property type="component" value="Chromosome"/>
</dbReference>
<accession>A0ABX8ZHJ2</accession>
<protein>
    <submittedName>
        <fullName evidence="7">Integrase arm-type DNA-binding domain-containing protein</fullName>
    </submittedName>
</protein>
<evidence type="ECO:0000256" key="5">
    <source>
        <dbReference type="PROSITE-ProRule" id="PRU01248"/>
    </source>
</evidence>
<organism evidence="7 8">
    <name type="scientific">Qipengyuania psychrotolerans</name>
    <dbReference type="NCBI Taxonomy" id="2867238"/>
    <lineage>
        <taxon>Bacteria</taxon>
        <taxon>Pseudomonadati</taxon>
        <taxon>Pseudomonadota</taxon>
        <taxon>Alphaproteobacteria</taxon>
        <taxon>Sphingomonadales</taxon>
        <taxon>Erythrobacteraceae</taxon>
        <taxon>Qipengyuania</taxon>
    </lineage>
</organism>
<dbReference type="InterPro" id="IPR011010">
    <property type="entry name" value="DNA_brk_join_enz"/>
</dbReference>
<keyword evidence="2" id="KW-0229">DNA integration</keyword>
<dbReference type="Pfam" id="PF00589">
    <property type="entry name" value="Phage_integrase"/>
    <property type="match status" value="1"/>
</dbReference>
<dbReference type="PANTHER" id="PTHR30629">
    <property type="entry name" value="PROPHAGE INTEGRASE"/>
    <property type="match status" value="1"/>
</dbReference>
<dbReference type="CDD" id="cd00801">
    <property type="entry name" value="INT_P4_C"/>
    <property type="match status" value="1"/>
</dbReference>
<dbReference type="PROSITE" id="PS51900">
    <property type="entry name" value="CB"/>
    <property type="match status" value="1"/>
</dbReference>
<dbReference type="PANTHER" id="PTHR30629:SF2">
    <property type="entry name" value="PROPHAGE INTEGRASE INTS-RELATED"/>
    <property type="match status" value="1"/>
</dbReference>
<feature type="domain" description="Core-binding (CB)" evidence="6">
    <location>
        <begin position="98"/>
        <end position="179"/>
    </location>
</feature>
<evidence type="ECO:0000256" key="3">
    <source>
        <dbReference type="ARBA" id="ARBA00023125"/>
    </source>
</evidence>
<dbReference type="InterPro" id="IPR038488">
    <property type="entry name" value="Integrase_DNA-bd_sf"/>
</dbReference>
<evidence type="ECO:0000313" key="8">
    <source>
        <dbReference type="Proteomes" id="UP000824280"/>
    </source>
</evidence>
<dbReference type="Pfam" id="PF22022">
    <property type="entry name" value="Phage_int_M"/>
    <property type="match status" value="1"/>
</dbReference>
<evidence type="ECO:0000256" key="1">
    <source>
        <dbReference type="ARBA" id="ARBA00008857"/>
    </source>
</evidence>
<dbReference type="EMBL" id="CP081297">
    <property type="protein sequence ID" value="QZD86733.1"/>
    <property type="molecule type" value="Genomic_DNA"/>
</dbReference>
<dbReference type="Gene3D" id="3.30.160.390">
    <property type="entry name" value="Integrase, DNA-binding domain"/>
    <property type="match status" value="1"/>
</dbReference>
<evidence type="ECO:0000256" key="2">
    <source>
        <dbReference type="ARBA" id="ARBA00022908"/>
    </source>
</evidence>
<sequence>MPLTELAIESAKPGPARRKLTDGGGLHLEVGTAGTKTFKLSYRFAGKQKTITGGRYPDMKLVEARAWREEMKRLIREGTDPALLKRRLRQQRQQEAGQTFEAVAREWHEKQKARWAPKHAAWILARFENDPFPLFGQLPIKEVRHADIMDLIARYEKRGALEIGRKALSHVSAVMRYAIATGRAELNPVPDTRGAMRAKPPVQHRARLPKAELPEFFSKLEDSGHDRVTKLALRWTILTLVRTGETRFFRPEEIERRSATEILWRIPASRMKMGRDHVVPLPTQAVALLDEIEFYARKTGSPWQFPQKYRWRKPISENCMLLCLYDLGYKGRATVHGFRGLASTILNEQVDANGARKFASDWIEMQLAHAETNAIRGAYNSAEYLAPRREMMQWWADFLEDQEEFGKLL</sequence>
<evidence type="ECO:0000256" key="4">
    <source>
        <dbReference type="ARBA" id="ARBA00023172"/>
    </source>
</evidence>
<reference evidence="7 8" key="1">
    <citation type="submission" date="2021-08" db="EMBL/GenBank/DDBJ databases">
        <title>Comparative Genomics Analysis of the Genus Qipengyuania Reveals Extensive Genetic Diversity and Metabolic Versatility, Including the Description of Fifteen Novel Species.</title>
        <authorList>
            <person name="Liu Y."/>
        </authorList>
    </citation>
    <scope>NUCLEOTIDE SEQUENCE [LARGE SCALE GENOMIC DNA]</scope>
    <source>
        <strain evidence="7 8">1XM2-8</strain>
    </source>
</reference>
<keyword evidence="8" id="KW-1185">Reference proteome</keyword>
<dbReference type="InterPro" id="IPR013762">
    <property type="entry name" value="Integrase-like_cat_sf"/>
</dbReference>
<dbReference type="InterPro" id="IPR010998">
    <property type="entry name" value="Integrase_recombinase_N"/>
</dbReference>
<dbReference type="InterPro" id="IPR050808">
    <property type="entry name" value="Phage_Integrase"/>
</dbReference>
<dbReference type="RefSeq" id="WP_221422275.1">
    <property type="nucleotide sequence ID" value="NZ_CP081297.1"/>
</dbReference>
<dbReference type="InterPro" id="IPR053876">
    <property type="entry name" value="Phage_int_M"/>
</dbReference>
<dbReference type="InterPro" id="IPR002104">
    <property type="entry name" value="Integrase_catalytic"/>
</dbReference>
<evidence type="ECO:0000259" key="6">
    <source>
        <dbReference type="PROSITE" id="PS51900"/>
    </source>
</evidence>
<proteinExistence type="inferred from homology"/>